<dbReference type="EMBL" id="JHEG02000019">
    <property type="protein sequence ID" value="KIE13056.1"/>
    <property type="molecule type" value="Genomic_DNA"/>
</dbReference>
<dbReference type="Proteomes" id="UP000029738">
    <property type="component" value="Unassembled WGS sequence"/>
</dbReference>
<feature type="chain" id="PRO_5036626517" description="Circadian oscillating protein COP23" evidence="1">
    <location>
        <begin position="30"/>
        <end position="172"/>
    </location>
</feature>
<name>A0A0C1NJS5_9CYAN</name>
<organism evidence="3">
    <name type="scientific">Tolypothrix bouteillei VB521301</name>
    <dbReference type="NCBI Taxonomy" id="1479485"/>
    <lineage>
        <taxon>Bacteria</taxon>
        <taxon>Bacillati</taxon>
        <taxon>Cyanobacteriota</taxon>
        <taxon>Cyanophyceae</taxon>
        <taxon>Nostocales</taxon>
        <taxon>Tolypothrichaceae</taxon>
        <taxon>Tolypothrix</taxon>
    </lineage>
</organism>
<dbReference type="Pfam" id="PF14218">
    <property type="entry name" value="COP23"/>
    <property type="match status" value="1"/>
</dbReference>
<dbReference type="InterPro" id="IPR025478">
    <property type="entry name" value="COP23"/>
</dbReference>
<evidence type="ECO:0008006" key="5">
    <source>
        <dbReference type="Google" id="ProtNLM"/>
    </source>
</evidence>
<protein>
    <recommendedName>
        <fullName evidence="5">Circadian oscillating protein COP23</fullName>
    </recommendedName>
</protein>
<gene>
    <name evidence="3" type="ORF">DA73_0206420</name>
    <name evidence="2" type="ORF">DA73_0400022770</name>
</gene>
<dbReference type="AlphaFoldDB" id="A0A0C1NJS5"/>
<accession>A0A0C1NJS5</accession>
<proteinExistence type="predicted"/>
<comment type="caution">
    <text evidence="3">The sequence shown here is derived from an EMBL/GenBank/DDBJ whole genome shotgun (WGS) entry which is preliminary data.</text>
</comment>
<evidence type="ECO:0000256" key="1">
    <source>
        <dbReference type="SAM" id="SignalP"/>
    </source>
</evidence>
<dbReference type="EMBL" id="JHEG04000001">
    <property type="protein sequence ID" value="KAF3887996.1"/>
    <property type="molecule type" value="Genomic_DNA"/>
</dbReference>
<evidence type="ECO:0000313" key="2">
    <source>
        <dbReference type="EMBL" id="KAF3887996.1"/>
    </source>
</evidence>
<sequence>MKAKMFANMLAASAIALSSIATMARPIHAQTTTYFCAPNKDGVPTTYARTITGKKVALISWKRTWSNTYSAKARCELVSARFQNASQDGVLNYLTIGYMNGQQVLCAASRYGDTCSYLLLTLRPEDNPSLVIENLRQMGYTASGPIVQSGVVSPDVYVDVNRILREKTADVE</sequence>
<keyword evidence="1" id="KW-0732">Signal</keyword>
<dbReference type="STRING" id="1479485.DA73_0206420"/>
<keyword evidence="4" id="KW-1185">Reference proteome</keyword>
<evidence type="ECO:0000313" key="4">
    <source>
        <dbReference type="Proteomes" id="UP000029738"/>
    </source>
</evidence>
<reference evidence="2" key="2">
    <citation type="submission" date="2019-11" db="EMBL/GenBank/DDBJ databases">
        <title>Improved Assembly of Tolypothrix boutellei genome.</title>
        <authorList>
            <person name="Sarangi A.N."/>
            <person name="Mukherjee M."/>
            <person name="Ghosh S."/>
            <person name="Singh D."/>
            <person name="Das A."/>
            <person name="Kant S."/>
            <person name="Prusty A."/>
            <person name="Tripathy S."/>
        </authorList>
    </citation>
    <scope>NUCLEOTIDE SEQUENCE</scope>
    <source>
        <strain evidence="2">VB521301</strain>
    </source>
</reference>
<dbReference type="OrthoDB" id="490444at2"/>
<evidence type="ECO:0000313" key="3">
    <source>
        <dbReference type="EMBL" id="KIE13056.1"/>
    </source>
</evidence>
<dbReference type="RefSeq" id="WP_038071847.1">
    <property type="nucleotide sequence ID" value="NZ_JHEG04000001.1"/>
</dbReference>
<feature type="signal peptide" evidence="1">
    <location>
        <begin position="1"/>
        <end position="29"/>
    </location>
</feature>
<reference evidence="3" key="1">
    <citation type="journal article" date="2015" name="Genome Announc.">
        <title>Draft Genome Sequence of Tolypothrix boutellei Strain VB521301.</title>
        <authorList>
            <person name="Chandrababunaidu M.M."/>
            <person name="Singh D."/>
            <person name="Sen D."/>
            <person name="Bhan S."/>
            <person name="Das S."/>
            <person name="Gupta A."/>
            <person name="Adhikary S.P."/>
            <person name="Tripathy S."/>
        </authorList>
    </citation>
    <scope>NUCLEOTIDE SEQUENCE</scope>
    <source>
        <strain evidence="3">VB521301</strain>
    </source>
</reference>